<dbReference type="GO" id="GO:0016485">
    <property type="term" value="P:protein processing"/>
    <property type="evidence" value="ECO:0007669"/>
    <property type="project" value="InterPro"/>
</dbReference>
<dbReference type="GO" id="GO:0004190">
    <property type="term" value="F:aspartic-type endopeptidase activity"/>
    <property type="evidence" value="ECO:0007669"/>
    <property type="project" value="UniProtKB-KW"/>
</dbReference>
<keyword evidence="2 7" id="KW-0533">Nickel</keyword>
<dbReference type="PANTHER" id="PTHR30302">
    <property type="entry name" value="HYDROGENASE 1 MATURATION PROTEASE"/>
    <property type="match status" value="1"/>
</dbReference>
<proteinExistence type="inferred from homology"/>
<dbReference type="InterPro" id="IPR023430">
    <property type="entry name" value="Pept_HybD-like_dom_sf"/>
</dbReference>
<dbReference type="InterPro" id="IPR004419">
    <property type="entry name" value="Pept_A31_hyd_express"/>
</dbReference>
<keyword evidence="6" id="KW-0378">Hydrolase</keyword>
<sequence length="164" mass="18057">MDANKKILILGVGNILLTDEGFGVRAVEYLQANYTWPVRIRLLDGGTQGLMLMPEIQDCDLLVVLDVVLAGEAPGTVYLLKGEDLRKSLSFRDSMHQTDLLDTLITCELAGHKPDALVIGMEPFDCRTMGVELTPQAQARLPEFCRKTMDELARRGISPATEPA</sequence>
<dbReference type="NCBIfam" id="TIGR00140">
    <property type="entry name" value="hupD"/>
    <property type="match status" value="1"/>
</dbReference>
<feature type="binding site" evidence="7">
    <location>
        <position position="96"/>
    </location>
    <ligand>
        <name>Ni(2+)</name>
        <dbReference type="ChEBI" id="CHEBI:49786"/>
    </ligand>
</feature>
<gene>
    <name evidence="8" type="primary">hyaD</name>
    <name evidence="8" type="ORF">RSDT_0552</name>
</gene>
<evidence type="ECO:0000256" key="5">
    <source>
        <dbReference type="ARBA" id="ARBA00022750"/>
    </source>
</evidence>
<dbReference type="GO" id="GO:0046872">
    <property type="term" value="F:metal ion binding"/>
    <property type="evidence" value="ECO:0007669"/>
    <property type="project" value="UniProtKB-KW"/>
</dbReference>
<dbReference type="Proteomes" id="UP000242645">
    <property type="component" value="Chromosome"/>
</dbReference>
<evidence type="ECO:0000313" key="9">
    <source>
        <dbReference type="Proteomes" id="UP000242645"/>
    </source>
</evidence>
<comment type="similarity">
    <text evidence="1">Belongs to the peptidase A31 family.</text>
</comment>
<evidence type="ECO:0000313" key="8">
    <source>
        <dbReference type="EMBL" id="BAV92064.1"/>
    </source>
</evidence>
<dbReference type="Pfam" id="PF01750">
    <property type="entry name" value="HycI"/>
    <property type="match status" value="1"/>
</dbReference>
<dbReference type="InterPro" id="IPR000671">
    <property type="entry name" value="Peptidase_A31"/>
</dbReference>
<dbReference type="EMBL" id="AP017368">
    <property type="protein sequence ID" value="BAV92064.1"/>
    <property type="molecule type" value="Genomic_DNA"/>
</dbReference>
<dbReference type="SUPFAM" id="SSF53163">
    <property type="entry name" value="HybD-like"/>
    <property type="match status" value="1"/>
</dbReference>
<name>A0A1J1E3Q0_9BACT</name>
<feature type="binding site" evidence="7">
    <location>
        <position position="20"/>
    </location>
    <ligand>
        <name>Ni(2+)</name>
        <dbReference type="ChEBI" id="CHEBI:49786"/>
    </ligand>
</feature>
<dbReference type="CDD" id="cd06062">
    <property type="entry name" value="H2MP_MemB-H2up"/>
    <property type="match status" value="1"/>
</dbReference>
<reference evidence="8 9" key="1">
    <citation type="journal article" date="2017" name="ISME J.">
        <title>Genome of 'Ca. Desulfovibrio trichonymphae', an H2-oxidizing bacterium in a tripartite symbiotic system within a protist cell in the termite gut.</title>
        <authorList>
            <person name="Kuwahara H."/>
            <person name="Yuki M."/>
            <person name="Izawa K."/>
            <person name="Ohkuma M."/>
            <person name="Hongoh Y."/>
        </authorList>
    </citation>
    <scope>NUCLEOTIDE SEQUENCE [LARGE SCALE GENOMIC DNA]</scope>
    <source>
        <strain evidence="8 9">Rs-N31</strain>
    </source>
</reference>
<dbReference type="RefSeq" id="WP_096399583.1">
    <property type="nucleotide sequence ID" value="NZ_AP017368.1"/>
</dbReference>
<dbReference type="Gene3D" id="3.40.50.1450">
    <property type="entry name" value="HybD-like"/>
    <property type="match status" value="1"/>
</dbReference>
<dbReference type="NCBIfam" id="TIGR00072">
    <property type="entry name" value="hydrog_prot"/>
    <property type="match status" value="1"/>
</dbReference>
<feature type="binding site" evidence="7">
    <location>
        <position position="66"/>
    </location>
    <ligand>
        <name>Ni(2+)</name>
        <dbReference type="ChEBI" id="CHEBI:49786"/>
    </ligand>
</feature>
<dbReference type="FunFam" id="3.40.50.1450:FF:000002">
    <property type="entry name" value="Hydrogenase 1 maturation protease"/>
    <property type="match status" value="1"/>
</dbReference>
<dbReference type="KEGG" id="dtr:RSDT_0552"/>
<evidence type="ECO:0000256" key="6">
    <source>
        <dbReference type="ARBA" id="ARBA00022801"/>
    </source>
</evidence>
<keyword evidence="3 8" id="KW-0645">Protease</keyword>
<dbReference type="PANTHER" id="PTHR30302:SF1">
    <property type="entry name" value="HYDROGENASE 2 MATURATION PROTEASE"/>
    <property type="match status" value="1"/>
</dbReference>
<evidence type="ECO:0000256" key="1">
    <source>
        <dbReference type="ARBA" id="ARBA00006814"/>
    </source>
</evidence>
<evidence type="ECO:0000256" key="4">
    <source>
        <dbReference type="ARBA" id="ARBA00022723"/>
    </source>
</evidence>
<keyword evidence="4 7" id="KW-0479">Metal-binding</keyword>
<dbReference type="AlphaFoldDB" id="A0A1J1E3Q0"/>
<evidence type="ECO:0000256" key="3">
    <source>
        <dbReference type="ARBA" id="ARBA00022670"/>
    </source>
</evidence>
<dbReference type="GO" id="GO:0008047">
    <property type="term" value="F:enzyme activator activity"/>
    <property type="evidence" value="ECO:0007669"/>
    <property type="project" value="InterPro"/>
</dbReference>
<dbReference type="PRINTS" id="PR00446">
    <property type="entry name" value="HYDRGNUPTAKE"/>
</dbReference>
<keyword evidence="9" id="KW-1185">Reference proteome</keyword>
<keyword evidence="5" id="KW-0064">Aspartyl protease</keyword>
<protein>
    <submittedName>
        <fullName evidence="8">Hydrogenase maturation protease</fullName>
    </submittedName>
</protein>
<accession>A0A1J1E3Q0</accession>
<evidence type="ECO:0000256" key="7">
    <source>
        <dbReference type="PIRSR" id="PIRSR604419-1"/>
    </source>
</evidence>
<organism evidence="8 9">
    <name type="scientific">Candidatus Desulfovibrio trichonymphae</name>
    <dbReference type="NCBI Taxonomy" id="1725232"/>
    <lineage>
        <taxon>Bacteria</taxon>
        <taxon>Pseudomonadati</taxon>
        <taxon>Thermodesulfobacteriota</taxon>
        <taxon>Desulfovibrionia</taxon>
        <taxon>Desulfovibrionales</taxon>
        <taxon>Desulfovibrionaceae</taxon>
        <taxon>Desulfovibrio</taxon>
    </lineage>
</organism>
<evidence type="ECO:0000256" key="2">
    <source>
        <dbReference type="ARBA" id="ARBA00022596"/>
    </source>
</evidence>
<dbReference type="OrthoDB" id="9792731at2"/>